<protein>
    <submittedName>
        <fullName evidence="2">6-phosphogluconolactonase (Cycloisomerase 2 family)</fullName>
    </submittedName>
</protein>
<dbReference type="EMBL" id="RCDB01000001">
    <property type="protein sequence ID" value="RLK52248.1"/>
    <property type="molecule type" value="Genomic_DNA"/>
</dbReference>
<dbReference type="RefSeq" id="WP_241965037.1">
    <property type="nucleotide sequence ID" value="NZ_RCDB01000001.1"/>
</dbReference>
<reference evidence="2 3" key="1">
    <citation type="journal article" date="2015" name="Stand. Genomic Sci.">
        <title>Genomic Encyclopedia of Bacterial and Archaeal Type Strains, Phase III: the genomes of soil and plant-associated and newly described type strains.</title>
        <authorList>
            <person name="Whitman W.B."/>
            <person name="Woyke T."/>
            <person name="Klenk H.P."/>
            <person name="Zhou Y."/>
            <person name="Lilburn T.G."/>
            <person name="Beck B.J."/>
            <person name="De Vos P."/>
            <person name="Vandamme P."/>
            <person name="Eisen J.A."/>
            <person name="Garrity G."/>
            <person name="Hugenholtz P."/>
            <person name="Kyrpides N.C."/>
        </authorList>
    </citation>
    <scope>NUCLEOTIDE SEQUENCE [LARGE SCALE GENOMIC DNA]</scope>
    <source>
        <strain evidence="2 3">S2T63</strain>
    </source>
</reference>
<dbReference type="Gene3D" id="2.130.10.10">
    <property type="entry name" value="YVTN repeat-like/Quinoprotein amine dehydrogenase"/>
    <property type="match status" value="1"/>
</dbReference>
<evidence type="ECO:0000256" key="1">
    <source>
        <dbReference type="ARBA" id="ARBA00005564"/>
    </source>
</evidence>
<organism evidence="2 3">
    <name type="scientific">Microbacterium telephonicum</name>
    <dbReference type="NCBI Taxonomy" id="1714841"/>
    <lineage>
        <taxon>Bacteria</taxon>
        <taxon>Bacillati</taxon>
        <taxon>Actinomycetota</taxon>
        <taxon>Actinomycetes</taxon>
        <taxon>Micrococcales</taxon>
        <taxon>Microbacteriaceae</taxon>
        <taxon>Microbacterium</taxon>
    </lineage>
</organism>
<evidence type="ECO:0000313" key="3">
    <source>
        <dbReference type="Proteomes" id="UP000273158"/>
    </source>
</evidence>
<gene>
    <name evidence="2" type="ORF">C7474_0180</name>
</gene>
<keyword evidence="2" id="KW-0413">Isomerase</keyword>
<dbReference type="SUPFAM" id="SSF51004">
    <property type="entry name" value="C-terminal (heme d1) domain of cytochrome cd1-nitrite reductase"/>
    <property type="match status" value="1"/>
</dbReference>
<comment type="similarity">
    <text evidence="1">Belongs to the cycloisomerase 2 family.</text>
</comment>
<comment type="caution">
    <text evidence="2">The sequence shown here is derived from an EMBL/GenBank/DDBJ whole genome shotgun (WGS) entry which is preliminary data.</text>
</comment>
<dbReference type="InterPro" id="IPR019405">
    <property type="entry name" value="Lactonase_7-beta_prop"/>
</dbReference>
<dbReference type="GO" id="GO:0016853">
    <property type="term" value="F:isomerase activity"/>
    <property type="evidence" value="ECO:0007669"/>
    <property type="project" value="UniProtKB-KW"/>
</dbReference>
<dbReference type="AlphaFoldDB" id="A0A498CJ90"/>
<proteinExistence type="inferred from homology"/>
<keyword evidence="3" id="KW-1185">Reference proteome</keyword>
<dbReference type="GO" id="GO:0017057">
    <property type="term" value="F:6-phosphogluconolactonase activity"/>
    <property type="evidence" value="ECO:0007669"/>
    <property type="project" value="TreeGrafter"/>
</dbReference>
<dbReference type="PANTHER" id="PTHR30344">
    <property type="entry name" value="6-PHOSPHOGLUCONOLACTONASE-RELATED"/>
    <property type="match status" value="1"/>
</dbReference>
<dbReference type="InterPro" id="IPR011048">
    <property type="entry name" value="Haem_d1_sf"/>
</dbReference>
<dbReference type="InterPro" id="IPR015943">
    <property type="entry name" value="WD40/YVTN_repeat-like_dom_sf"/>
</dbReference>
<name>A0A498CJ90_9MICO</name>
<accession>A0A498CJ90</accession>
<dbReference type="Proteomes" id="UP000273158">
    <property type="component" value="Unassembled WGS sequence"/>
</dbReference>
<sequence length="345" mass="35761">MARLLIGGYGADMDGDATGAGLLRAGAADETLSGGALGFGGTAFAAASPSWLAWHPSLPIVYAALEGAGAVRAFRRVGEEAFEPVGAAVEVGAGICHVVAAPDGGFLIASCYGDGRVMRVALDAEGRLGAVTAGEASTDPYAGREPERAPHAHQARFVPGGVLVSSDLGHDQVRIWDTSRGGMRQRGVVALPFGSGPRHTVWHPSGHLYVVTEYSNEVFVLAPDRFGAWSLVAGTPVSPGTLVGVDYPGEICLSRDARFVVVGVRGSNTLASLRVGGTGAELYPVAMVESGVDWPRHQLVTYDTVLVAGQRSGSVASLTLDERTGAPGRVRHRVEVPTPTHLLPL</sequence>
<dbReference type="PANTHER" id="PTHR30344:SF1">
    <property type="entry name" value="6-PHOSPHOGLUCONOLACTONASE"/>
    <property type="match status" value="1"/>
</dbReference>
<evidence type="ECO:0000313" key="2">
    <source>
        <dbReference type="EMBL" id="RLK52248.1"/>
    </source>
</evidence>
<dbReference type="InterPro" id="IPR050282">
    <property type="entry name" value="Cycloisomerase_2"/>
</dbReference>
<dbReference type="Pfam" id="PF10282">
    <property type="entry name" value="Lactonase"/>
    <property type="match status" value="1"/>
</dbReference>